<dbReference type="PANTHER" id="PTHR31140">
    <property type="entry name" value="B3 DOMAIN-CONTAINING TRANSCRIPTION FACTOR ABI3"/>
    <property type="match status" value="1"/>
</dbReference>
<evidence type="ECO:0000256" key="6">
    <source>
        <dbReference type="SAM" id="MobiDB-lite"/>
    </source>
</evidence>
<dbReference type="EMBL" id="LNRQ01000004">
    <property type="protein sequence ID" value="KZM97500.1"/>
    <property type="molecule type" value="Genomic_DNA"/>
</dbReference>
<dbReference type="AlphaFoldDB" id="A0A162A9K2"/>
<keyword evidence="10" id="KW-1185">Reference proteome</keyword>
<reference evidence="9" key="2">
    <citation type="submission" date="2022-03" db="EMBL/GenBank/DDBJ databases">
        <title>Draft title - Genomic analysis of global carrot germplasm unveils the trajectory of domestication and the origin of high carotenoid orange carrot.</title>
        <authorList>
            <person name="Iorizzo M."/>
            <person name="Ellison S."/>
            <person name="Senalik D."/>
            <person name="Macko-Podgorni A."/>
            <person name="Grzebelus D."/>
            <person name="Bostan H."/>
            <person name="Rolling W."/>
            <person name="Curaba J."/>
            <person name="Simon P."/>
        </authorList>
    </citation>
    <scope>NUCLEOTIDE SEQUENCE</scope>
    <source>
        <tissue evidence="9">Leaf</tissue>
    </source>
</reference>
<keyword evidence="3" id="KW-0238">DNA-binding</keyword>
<dbReference type="InterPro" id="IPR003340">
    <property type="entry name" value="B3_DNA-bd"/>
</dbReference>
<evidence type="ECO:0000256" key="2">
    <source>
        <dbReference type="ARBA" id="ARBA00023015"/>
    </source>
</evidence>
<dbReference type="SMART" id="SM01019">
    <property type="entry name" value="B3"/>
    <property type="match status" value="1"/>
</dbReference>
<evidence type="ECO:0000313" key="10">
    <source>
        <dbReference type="Proteomes" id="UP000077755"/>
    </source>
</evidence>
<dbReference type="SUPFAM" id="SSF101936">
    <property type="entry name" value="DNA-binding pseudobarrel domain"/>
    <property type="match status" value="1"/>
</dbReference>
<sequence>MAGDQENATAILSNSSGTDTSNCSGSLNKKRKARVLMPEAPVPREVNESMVELQFEKKLTRSDVEGRQHRIIIPKAYGEILFPETATRACFYFMDDMAAAKVWTFLIRSWTKGASKTYVLEGTEEYIQEHGVKEGDYIKIYKDHETSRFAIGWRKNDQDTDKSLADGLKKVDSPATSSEIASDQKNGIPANSSRVAFANDYHPYFSPHDETYDISINDVVDPEYVQKNFNMTWDEFQGFNPFEFP</sequence>
<evidence type="ECO:0000313" key="9">
    <source>
        <dbReference type="EMBL" id="WOG96338.1"/>
    </source>
</evidence>
<feature type="region of interest" description="Disordered" evidence="6">
    <location>
        <begin position="1"/>
        <end position="30"/>
    </location>
</feature>
<dbReference type="Proteomes" id="UP000077755">
    <property type="component" value="Chromosome 4"/>
</dbReference>
<dbReference type="CDD" id="cd10017">
    <property type="entry name" value="B3_DNA"/>
    <property type="match status" value="1"/>
</dbReference>
<dbReference type="GO" id="GO:0003677">
    <property type="term" value="F:DNA binding"/>
    <property type="evidence" value="ECO:0007669"/>
    <property type="project" value="UniProtKB-KW"/>
</dbReference>
<evidence type="ECO:0000256" key="1">
    <source>
        <dbReference type="ARBA" id="ARBA00004123"/>
    </source>
</evidence>
<dbReference type="InterPro" id="IPR044800">
    <property type="entry name" value="LEC2-like"/>
</dbReference>
<dbReference type="InterPro" id="IPR015300">
    <property type="entry name" value="DNA-bd_pseudobarrel_sf"/>
</dbReference>
<evidence type="ECO:0000313" key="8">
    <source>
        <dbReference type="EMBL" id="KZM97500.1"/>
    </source>
</evidence>
<dbReference type="OMA" id="FANDYHP"/>
<comment type="subcellular location">
    <subcellularLocation>
        <location evidence="1">Nucleus</location>
    </subcellularLocation>
</comment>
<dbReference type="STRING" id="79200.A0A162A9K2"/>
<organism evidence="8">
    <name type="scientific">Daucus carota subsp. sativus</name>
    <name type="common">Carrot</name>
    <dbReference type="NCBI Taxonomy" id="79200"/>
    <lineage>
        <taxon>Eukaryota</taxon>
        <taxon>Viridiplantae</taxon>
        <taxon>Streptophyta</taxon>
        <taxon>Embryophyta</taxon>
        <taxon>Tracheophyta</taxon>
        <taxon>Spermatophyta</taxon>
        <taxon>Magnoliopsida</taxon>
        <taxon>eudicotyledons</taxon>
        <taxon>Gunneridae</taxon>
        <taxon>Pentapetalae</taxon>
        <taxon>asterids</taxon>
        <taxon>campanulids</taxon>
        <taxon>Apiales</taxon>
        <taxon>Apiaceae</taxon>
        <taxon>Apioideae</taxon>
        <taxon>Scandiceae</taxon>
        <taxon>Daucinae</taxon>
        <taxon>Daucus</taxon>
        <taxon>Daucus sect. Daucus</taxon>
    </lineage>
</organism>
<dbReference type="PANTHER" id="PTHR31140:SF73">
    <property type="entry name" value="B3 DOMAIN-CONTAINING TRANSCRIPTION FACTOR FUS3"/>
    <property type="match status" value="1"/>
</dbReference>
<dbReference type="GO" id="GO:0005634">
    <property type="term" value="C:nucleus"/>
    <property type="evidence" value="ECO:0007669"/>
    <property type="project" value="UniProtKB-SubCell"/>
</dbReference>
<evidence type="ECO:0000256" key="4">
    <source>
        <dbReference type="ARBA" id="ARBA00023163"/>
    </source>
</evidence>
<evidence type="ECO:0000256" key="3">
    <source>
        <dbReference type="ARBA" id="ARBA00023125"/>
    </source>
</evidence>
<keyword evidence="5" id="KW-0539">Nucleus</keyword>
<dbReference type="Gene3D" id="2.40.330.10">
    <property type="entry name" value="DNA-binding pseudobarrel domain"/>
    <property type="match status" value="1"/>
</dbReference>
<dbReference type="EMBL" id="CP093346">
    <property type="protein sequence ID" value="WOG96338.1"/>
    <property type="molecule type" value="Genomic_DNA"/>
</dbReference>
<protein>
    <recommendedName>
        <fullName evidence="7">TF-B3 domain-containing protein</fullName>
    </recommendedName>
</protein>
<dbReference type="Gramene" id="KZM97500">
    <property type="protein sequence ID" value="KZM97500"/>
    <property type="gene ID" value="DCAR_015138"/>
</dbReference>
<name>A0A162A9K2_DAUCS</name>
<dbReference type="GO" id="GO:0003700">
    <property type="term" value="F:DNA-binding transcription factor activity"/>
    <property type="evidence" value="ECO:0007669"/>
    <property type="project" value="InterPro"/>
</dbReference>
<reference evidence="8" key="1">
    <citation type="journal article" date="2016" name="Nat. Genet.">
        <title>A high-quality carrot genome assembly provides new insights into carotenoid accumulation and asterid genome evolution.</title>
        <authorList>
            <person name="Iorizzo M."/>
            <person name="Ellison S."/>
            <person name="Senalik D."/>
            <person name="Zeng P."/>
            <person name="Satapoomin P."/>
            <person name="Huang J."/>
            <person name="Bowman M."/>
            <person name="Iovene M."/>
            <person name="Sanseverino W."/>
            <person name="Cavagnaro P."/>
            <person name="Yildiz M."/>
            <person name="Macko-Podgorni A."/>
            <person name="Moranska E."/>
            <person name="Grzebelus E."/>
            <person name="Grzebelus D."/>
            <person name="Ashrafi H."/>
            <person name="Zheng Z."/>
            <person name="Cheng S."/>
            <person name="Spooner D."/>
            <person name="Van Deynze A."/>
            <person name="Simon P."/>
        </authorList>
    </citation>
    <scope>NUCLEOTIDE SEQUENCE [LARGE SCALE GENOMIC DNA]</scope>
    <source>
        <tissue evidence="8">Leaf</tissue>
    </source>
</reference>
<keyword evidence="4" id="KW-0804">Transcription</keyword>
<proteinExistence type="predicted"/>
<accession>A0A162A9K2</accession>
<evidence type="ECO:0000256" key="5">
    <source>
        <dbReference type="ARBA" id="ARBA00023242"/>
    </source>
</evidence>
<feature type="compositionally biased region" description="Polar residues" evidence="6">
    <location>
        <begin position="1"/>
        <end position="27"/>
    </location>
</feature>
<gene>
    <name evidence="8" type="ORF">DCAR_015138</name>
    <name evidence="9" type="ORF">DCAR_0415673</name>
</gene>
<evidence type="ECO:0000259" key="7">
    <source>
        <dbReference type="SMART" id="SM01019"/>
    </source>
</evidence>
<keyword evidence="2" id="KW-0805">Transcription regulation</keyword>
<feature type="domain" description="TF-B3" evidence="7">
    <location>
        <begin position="55"/>
        <end position="157"/>
    </location>
</feature>
<dbReference type="Pfam" id="PF02362">
    <property type="entry name" value="B3"/>
    <property type="match status" value="1"/>
</dbReference>